<sequence>MRIDITSRTQPVTAALEAQIQKQLSKLERFDVPLINPKLVIDRDGMAVVMEASIGLPNGDLVAKARDLDGYVALSALTQKLQRQLKTYLHKPHAHRAVRSNRAQLLDVESPVAENTAL</sequence>
<dbReference type="NCBIfam" id="TIGR00741">
    <property type="entry name" value="yfiA"/>
    <property type="match status" value="1"/>
</dbReference>
<dbReference type="RefSeq" id="WP_050658327.1">
    <property type="nucleotide sequence ID" value="NZ_JBLXAC010000007.1"/>
</dbReference>
<dbReference type="Gene3D" id="3.30.160.100">
    <property type="entry name" value="Ribosome hibernation promotion factor-like"/>
    <property type="match status" value="1"/>
</dbReference>
<gene>
    <name evidence="1" type="ORF">EDC28_10565</name>
</gene>
<dbReference type="AlphaFoldDB" id="A0A3N1PML3"/>
<keyword evidence="1" id="KW-0689">Ribosomal protein</keyword>
<keyword evidence="1" id="KW-0687">Ribonucleoprotein</keyword>
<dbReference type="STRING" id="584787.GCA_001247655_02822"/>
<accession>A0A3N1PML3</accession>
<protein>
    <submittedName>
        <fullName evidence="1">SSU ribosomal protein S30P /sigma 54 modulation protein</fullName>
    </submittedName>
</protein>
<dbReference type="Pfam" id="PF02482">
    <property type="entry name" value="Ribosomal_S30AE"/>
    <property type="match status" value="1"/>
</dbReference>
<dbReference type="EMBL" id="RJUL01000005">
    <property type="protein sequence ID" value="ROQ25756.1"/>
    <property type="molecule type" value="Genomic_DNA"/>
</dbReference>
<dbReference type="GO" id="GO:0005840">
    <property type="term" value="C:ribosome"/>
    <property type="evidence" value="ECO:0007669"/>
    <property type="project" value="UniProtKB-KW"/>
</dbReference>
<dbReference type="CDD" id="cd00552">
    <property type="entry name" value="RaiA"/>
    <property type="match status" value="1"/>
</dbReference>
<evidence type="ECO:0000313" key="1">
    <source>
        <dbReference type="EMBL" id="ROQ25756.1"/>
    </source>
</evidence>
<dbReference type="SUPFAM" id="SSF69754">
    <property type="entry name" value="Ribosome binding protein Y (YfiA homologue)"/>
    <property type="match status" value="1"/>
</dbReference>
<reference evidence="1 2" key="1">
    <citation type="submission" date="2018-11" db="EMBL/GenBank/DDBJ databases">
        <title>Genomic Encyclopedia of Type Strains, Phase IV (KMG-IV): sequencing the most valuable type-strain genomes for metagenomic binning, comparative biology and taxonomic classification.</title>
        <authorList>
            <person name="Goeker M."/>
        </authorList>
    </citation>
    <scope>NUCLEOTIDE SEQUENCE [LARGE SCALE GENOMIC DNA]</scope>
    <source>
        <strain evidence="1 2">DSM 21945</strain>
    </source>
</reference>
<dbReference type="InterPro" id="IPR003489">
    <property type="entry name" value="RHF/RaiA"/>
</dbReference>
<dbReference type="InterPro" id="IPR036567">
    <property type="entry name" value="RHF-like"/>
</dbReference>
<evidence type="ECO:0000313" key="2">
    <source>
        <dbReference type="Proteomes" id="UP000268033"/>
    </source>
</evidence>
<keyword evidence="2" id="KW-1185">Reference proteome</keyword>
<dbReference type="Proteomes" id="UP000268033">
    <property type="component" value="Unassembled WGS sequence"/>
</dbReference>
<organism evidence="1 2">
    <name type="scientific">Gallaecimonas pentaromativorans</name>
    <dbReference type="NCBI Taxonomy" id="584787"/>
    <lineage>
        <taxon>Bacteria</taxon>
        <taxon>Pseudomonadati</taxon>
        <taxon>Pseudomonadota</taxon>
        <taxon>Gammaproteobacteria</taxon>
        <taxon>Enterobacterales</taxon>
        <taxon>Gallaecimonadaceae</taxon>
        <taxon>Gallaecimonas</taxon>
    </lineage>
</organism>
<comment type="caution">
    <text evidence="1">The sequence shown here is derived from an EMBL/GenBank/DDBJ whole genome shotgun (WGS) entry which is preliminary data.</text>
</comment>
<proteinExistence type="predicted"/>
<name>A0A3N1PML3_9GAMM</name>